<accession>A0A1Y1MBW1</accession>
<protein>
    <submittedName>
        <fullName evidence="1">Uncharacterized protein</fullName>
    </submittedName>
</protein>
<dbReference type="AlphaFoldDB" id="A0A1Y1MBW1"/>
<name>A0A1Y1MBW1_PHOPY</name>
<evidence type="ECO:0000313" key="1">
    <source>
        <dbReference type="EMBL" id="JAV83184.1"/>
    </source>
</evidence>
<proteinExistence type="predicted"/>
<dbReference type="PANTHER" id="PTHR31649:SF10">
    <property type="entry name" value="IP19903P-RELATED"/>
    <property type="match status" value="1"/>
</dbReference>
<reference evidence="1" key="1">
    <citation type="journal article" date="2016" name="Sci. Rep.">
        <title>Molecular characterization of firefly nuptial gifts: a multi-omics approach sheds light on postcopulatory sexual selection.</title>
        <authorList>
            <person name="Al-Wathiqui N."/>
            <person name="Fallon T.R."/>
            <person name="South A."/>
            <person name="Weng J.K."/>
            <person name="Lewis S.M."/>
        </authorList>
    </citation>
    <scope>NUCLEOTIDE SEQUENCE</scope>
</reference>
<dbReference type="EMBL" id="GEZM01035553">
    <property type="protein sequence ID" value="JAV83184.1"/>
    <property type="molecule type" value="Transcribed_RNA"/>
</dbReference>
<dbReference type="PANTHER" id="PTHR31649">
    <property type="entry name" value="AGAP009604-PA"/>
    <property type="match status" value="1"/>
</dbReference>
<organism evidence="1">
    <name type="scientific">Photinus pyralis</name>
    <name type="common">Common eastern firefly</name>
    <name type="synonym">Lampyris pyralis</name>
    <dbReference type="NCBI Taxonomy" id="7054"/>
    <lineage>
        <taxon>Eukaryota</taxon>
        <taxon>Metazoa</taxon>
        <taxon>Ecdysozoa</taxon>
        <taxon>Arthropoda</taxon>
        <taxon>Hexapoda</taxon>
        <taxon>Insecta</taxon>
        <taxon>Pterygota</taxon>
        <taxon>Neoptera</taxon>
        <taxon>Endopterygota</taxon>
        <taxon>Coleoptera</taxon>
        <taxon>Polyphaga</taxon>
        <taxon>Elateriformia</taxon>
        <taxon>Elateroidea</taxon>
        <taxon>Lampyridae</taxon>
        <taxon>Lampyrinae</taxon>
        <taxon>Photinus</taxon>
    </lineage>
</organism>
<sequence>MKTVLAFFAISVVYAHAVFTGYYWRDYDASSIPCDAIQGGTDSYGHYTYIGLIALSDPGSLDLPDMVSATIYKGDKYAYSAYHSRLFKSDRGVKILCSADSKNVRWSKSLGNGCTLVRGSYTANYTNYYIGRTIYNGKNVTGRFSTEELTLYVPWTPEPLRLKTFKEYEMLMYCNSEDLTVRRVPVV</sequence>